<gene>
    <name evidence="1" type="ORF">CCYN2B_50111</name>
</gene>
<proteinExistence type="predicted"/>
<organism evidence="1 2">
    <name type="scientific">Capnocytophaga cynodegmi</name>
    <dbReference type="NCBI Taxonomy" id="28189"/>
    <lineage>
        <taxon>Bacteria</taxon>
        <taxon>Pseudomonadati</taxon>
        <taxon>Bacteroidota</taxon>
        <taxon>Flavobacteriia</taxon>
        <taxon>Flavobacteriales</taxon>
        <taxon>Flavobacteriaceae</taxon>
        <taxon>Capnocytophaga</taxon>
    </lineage>
</organism>
<dbReference type="InterPro" id="IPR040807">
    <property type="entry name" value="DUF5522"/>
</dbReference>
<protein>
    <submittedName>
        <fullName evidence="1">Uncharacterized protein</fullName>
    </submittedName>
</protein>
<evidence type="ECO:0000313" key="2">
    <source>
        <dbReference type="Proteomes" id="UP000038055"/>
    </source>
</evidence>
<name>A0A0B7HG06_9FLAO</name>
<dbReference type="EMBL" id="CDOD01000045">
    <property type="protein sequence ID" value="CEN38646.1"/>
    <property type="molecule type" value="Genomic_DNA"/>
</dbReference>
<dbReference type="AlphaFoldDB" id="A0A0B7HG06"/>
<keyword evidence="2" id="KW-1185">Reference proteome</keyword>
<reference evidence="2" key="1">
    <citation type="submission" date="2015-01" db="EMBL/GenBank/DDBJ databases">
        <authorList>
            <person name="MANFREDI Pablo"/>
        </authorList>
    </citation>
    <scope>NUCLEOTIDE SEQUENCE [LARGE SCALE GENOMIC DNA]</scope>
    <source>
        <strain evidence="2">Ccyn2B</strain>
    </source>
</reference>
<sequence>MKEKEENNDFYYSEKGYKIFKESYLLKRGYCCQSGCKHCPYGYNKKTGKVEKKHK</sequence>
<evidence type="ECO:0000313" key="1">
    <source>
        <dbReference type="EMBL" id="CEN38646.1"/>
    </source>
</evidence>
<dbReference type="Pfam" id="PF17653">
    <property type="entry name" value="DUF5522"/>
    <property type="match status" value="1"/>
</dbReference>
<dbReference type="RefSeq" id="WP_018278660.1">
    <property type="nucleotide sequence ID" value="NZ_BOQG01000001.1"/>
</dbReference>
<dbReference type="Proteomes" id="UP000038055">
    <property type="component" value="Unassembled WGS sequence"/>
</dbReference>
<accession>A0A0B7HG06</accession>
<dbReference type="GeneID" id="96782467"/>